<dbReference type="AlphaFoldDB" id="A0A5A7N7W2"/>
<sequence length="432" mass="46493">MIRTLDIWWNGRLVGQLTQNQHGELGFAYAQAWLDDEDAQPLSASLPKRAESFTRRECRPFFGGLLPEESQRDAAAQALGVSRANDFALLDRLGGDVAGALQLLPPGENPARLASEQPPIPLDDAGLIRVLDALPRRPLLAGEDGLRLSLAGAQSKLPVVLVDGAVALPAPGQPTTHILKPPISRLKATTENEAFVMRLAAAIGLDVAPVEARIIEGRTFLLIKRYDRAFGPGGMVRRIHQEDFCQALGVPTETKYASEGGPTFKDGFALLRRIAARPAVDVLKLLDAVIFNVIAGNADAHGKNFSILYDAKGPRLAPLYDLLATLAYPDLSLKFAMKIGKRATLAELDAKSWAAFAADAGLGLPLIRRRIKEISQSVIARTGDVAAGLARPGFDQTAIESFAEMMCARAERCALTSLKRGDDSPLFSRHSG</sequence>
<gene>
    <name evidence="6" type="ORF">JCM17846_08410</name>
</gene>
<dbReference type="RefSeq" id="WP_042083181.1">
    <property type="nucleotide sequence ID" value="NZ_BKCN01000003.1"/>
</dbReference>
<reference evidence="6 7" key="1">
    <citation type="submission" date="2019-09" db="EMBL/GenBank/DDBJ databases">
        <title>NBRP : Genome information of microbial organism related human and environment.</title>
        <authorList>
            <person name="Hattori M."/>
            <person name="Oshima K."/>
            <person name="Inaba H."/>
            <person name="Suda W."/>
            <person name="Sakamoto M."/>
            <person name="Iino T."/>
            <person name="Kitahara M."/>
            <person name="Oshida Y."/>
            <person name="Iida T."/>
            <person name="Kudo T."/>
            <person name="Itoh T."/>
            <person name="Ohkuma M."/>
        </authorList>
    </citation>
    <scope>NUCLEOTIDE SEQUENCE [LARGE SCALE GENOMIC DNA]</scope>
    <source>
        <strain evidence="6 7">Q-1</strain>
    </source>
</reference>
<dbReference type="Pfam" id="PF13657">
    <property type="entry name" value="Couple_hipA"/>
    <property type="match status" value="1"/>
</dbReference>
<keyword evidence="7" id="KW-1185">Reference proteome</keyword>
<feature type="domain" description="HipA-like C-terminal" evidence="4">
    <location>
        <begin position="148"/>
        <end position="378"/>
    </location>
</feature>
<dbReference type="NCBIfam" id="TIGR03071">
    <property type="entry name" value="couple_hipA"/>
    <property type="match status" value="1"/>
</dbReference>
<evidence type="ECO:0000256" key="3">
    <source>
        <dbReference type="ARBA" id="ARBA00022777"/>
    </source>
</evidence>
<dbReference type="GO" id="GO:0005829">
    <property type="term" value="C:cytosol"/>
    <property type="evidence" value="ECO:0007669"/>
    <property type="project" value="TreeGrafter"/>
</dbReference>
<dbReference type="PANTHER" id="PTHR37419">
    <property type="entry name" value="SERINE/THREONINE-PROTEIN KINASE TOXIN HIPA"/>
    <property type="match status" value="1"/>
</dbReference>
<dbReference type="CDD" id="cd17793">
    <property type="entry name" value="HipA"/>
    <property type="match status" value="1"/>
</dbReference>
<dbReference type="Proteomes" id="UP000324996">
    <property type="component" value="Unassembled WGS sequence"/>
</dbReference>
<evidence type="ECO:0000259" key="4">
    <source>
        <dbReference type="Pfam" id="PF07804"/>
    </source>
</evidence>
<proteinExistence type="inferred from homology"/>
<feature type="domain" description="HipA N-terminal subdomain 1" evidence="5">
    <location>
        <begin position="5"/>
        <end position="103"/>
    </location>
</feature>
<dbReference type="PANTHER" id="PTHR37419:SF1">
    <property type="entry name" value="SERINE_THREONINE-PROTEIN KINASE TOXIN HIPA"/>
    <property type="match status" value="1"/>
</dbReference>
<evidence type="ECO:0000256" key="1">
    <source>
        <dbReference type="ARBA" id="ARBA00010164"/>
    </source>
</evidence>
<dbReference type="InterPro" id="IPR012893">
    <property type="entry name" value="HipA-like_C"/>
</dbReference>
<name>A0A5A7N7W2_9PROT</name>
<keyword evidence="2" id="KW-0808">Transferase</keyword>
<organism evidence="6 7">
    <name type="scientific">Iodidimonas nitroreducens</name>
    <dbReference type="NCBI Taxonomy" id="1236968"/>
    <lineage>
        <taxon>Bacteria</taxon>
        <taxon>Pseudomonadati</taxon>
        <taxon>Pseudomonadota</taxon>
        <taxon>Alphaproteobacteria</taxon>
        <taxon>Iodidimonadales</taxon>
        <taxon>Iodidimonadaceae</taxon>
        <taxon>Iodidimonas</taxon>
    </lineage>
</organism>
<evidence type="ECO:0000313" key="6">
    <source>
        <dbReference type="EMBL" id="GER03159.1"/>
    </source>
</evidence>
<dbReference type="Pfam" id="PF07804">
    <property type="entry name" value="HipA_C"/>
    <property type="match status" value="1"/>
</dbReference>
<evidence type="ECO:0000256" key="2">
    <source>
        <dbReference type="ARBA" id="ARBA00022679"/>
    </source>
</evidence>
<evidence type="ECO:0000259" key="5">
    <source>
        <dbReference type="Pfam" id="PF13657"/>
    </source>
</evidence>
<dbReference type="InterPro" id="IPR052028">
    <property type="entry name" value="HipA_Ser/Thr_kinase"/>
</dbReference>
<keyword evidence="3 6" id="KW-0418">Kinase</keyword>
<accession>A0A5A7N7W2</accession>
<protein>
    <submittedName>
        <fullName evidence="6">Putative kinase Y4mE</fullName>
    </submittedName>
</protein>
<comment type="caution">
    <text evidence="6">The sequence shown here is derived from an EMBL/GenBank/DDBJ whole genome shotgun (WGS) entry which is preliminary data.</text>
</comment>
<dbReference type="Gene3D" id="1.10.1070.20">
    <property type="match status" value="1"/>
</dbReference>
<evidence type="ECO:0000313" key="7">
    <source>
        <dbReference type="Proteomes" id="UP000324996"/>
    </source>
</evidence>
<dbReference type="EMBL" id="BKCN01000003">
    <property type="protein sequence ID" value="GER03159.1"/>
    <property type="molecule type" value="Genomic_DNA"/>
</dbReference>
<dbReference type="GO" id="GO:0004674">
    <property type="term" value="F:protein serine/threonine kinase activity"/>
    <property type="evidence" value="ECO:0007669"/>
    <property type="project" value="TreeGrafter"/>
</dbReference>
<dbReference type="InterPro" id="IPR017508">
    <property type="entry name" value="HipA_N1"/>
</dbReference>
<comment type="similarity">
    <text evidence="1">Belongs to the HipA Ser/Thr kinase family.</text>
</comment>